<keyword evidence="2" id="KW-1185">Reference proteome</keyword>
<reference evidence="1 2" key="1">
    <citation type="journal article" date="2024" name="Ann. Entomol. Soc. Am.">
        <title>Genomic analyses of the southern and eastern yellowjacket wasps (Hymenoptera: Vespidae) reveal evolutionary signatures of social life.</title>
        <authorList>
            <person name="Catto M.A."/>
            <person name="Caine P.B."/>
            <person name="Orr S.E."/>
            <person name="Hunt B.G."/>
            <person name="Goodisman M.A.D."/>
        </authorList>
    </citation>
    <scope>NUCLEOTIDE SEQUENCE [LARGE SCALE GENOMIC DNA]</scope>
    <source>
        <strain evidence="1">233</strain>
        <tissue evidence="1">Head and thorax</tissue>
    </source>
</reference>
<evidence type="ECO:0000313" key="1">
    <source>
        <dbReference type="EMBL" id="KAL2730757.1"/>
    </source>
</evidence>
<protein>
    <submittedName>
        <fullName evidence="1">Uncharacterized protein</fullName>
    </submittedName>
</protein>
<proteinExistence type="predicted"/>
<dbReference type="EMBL" id="JAUDFV010000110">
    <property type="protein sequence ID" value="KAL2730757.1"/>
    <property type="molecule type" value="Genomic_DNA"/>
</dbReference>
<evidence type="ECO:0000313" key="2">
    <source>
        <dbReference type="Proteomes" id="UP001607302"/>
    </source>
</evidence>
<gene>
    <name evidence="1" type="ORF">V1478_005170</name>
</gene>
<organism evidence="1 2">
    <name type="scientific">Vespula squamosa</name>
    <name type="common">Southern yellow jacket</name>
    <name type="synonym">Wasp</name>
    <dbReference type="NCBI Taxonomy" id="30214"/>
    <lineage>
        <taxon>Eukaryota</taxon>
        <taxon>Metazoa</taxon>
        <taxon>Ecdysozoa</taxon>
        <taxon>Arthropoda</taxon>
        <taxon>Hexapoda</taxon>
        <taxon>Insecta</taxon>
        <taxon>Pterygota</taxon>
        <taxon>Neoptera</taxon>
        <taxon>Endopterygota</taxon>
        <taxon>Hymenoptera</taxon>
        <taxon>Apocrita</taxon>
        <taxon>Aculeata</taxon>
        <taxon>Vespoidea</taxon>
        <taxon>Vespidae</taxon>
        <taxon>Vespinae</taxon>
        <taxon>Vespula</taxon>
    </lineage>
</organism>
<sequence length="112" mass="13266">MPRSKQNKQMKSTNEQMSITLEDNNCQYAESMLLEVILYDVYVKSVIRCTFTTRANHYIIRCQHKIKSMNQHKRITCLKYKAGIHTANNCTKPENNVDYYKTMHFQNIIART</sequence>
<comment type="caution">
    <text evidence="1">The sequence shown here is derived from an EMBL/GenBank/DDBJ whole genome shotgun (WGS) entry which is preliminary data.</text>
</comment>
<name>A0ABD2BDD8_VESSQ</name>
<accession>A0ABD2BDD8</accession>
<dbReference type="AlphaFoldDB" id="A0ABD2BDD8"/>
<dbReference type="Proteomes" id="UP001607302">
    <property type="component" value="Unassembled WGS sequence"/>
</dbReference>